<dbReference type="EnsemblPlants" id="evm.model.05.1211">
    <property type="protein sequence ID" value="cds.evm.model.05.1211"/>
    <property type="gene ID" value="evm.TU.05.1211"/>
</dbReference>
<dbReference type="InterPro" id="IPR051708">
    <property type="entry name" value="Plant_Aspart_Prot_A1"/>
</dbReference>
<dbReference type="PROSITE" id="PS00141">
    <property type="entry name" value="ASP_PROTEASE"/>
    <property type="match status" value="1"/>
</dbReference>
<dbReference type="PANTHER" id="PTHR47967">
    <property type="entry name" value="OS07G0603500 PROTEIN-RELATED"/>
    <property type="match status" value="1"/>
</dbReference>
<dbReference type="InterPro" id="IPR015943">
    <property type="entry name" value="WD40/YVTN_repeat-like_dom_sf"/>
</dbReference>
<dbReference type="GO" id="GO:0004190">
    <property type="term" value="F:aspartic-type endopeptidase activity"/>
    <property type="evidence" value="ECO:0007669"/>
    <property type="project" value="UniProtKB-KW"/>
</dbReference>
<evidence type="ECO:0000256" key="4">
    <source>
        <dbReference type="ARBA" id="ARBA00022574"/>
    </source>
</evidence>
<evidence type="ECO:0000256" key="6">
    <source>
        <dbReference type="ARBA" id="ARBA00022729"/>
    </source>
</evidence>
<dbReference type="InterPro" id="IPR001969">
    <property type="entry name" value="Aspartic_peptidase_AS"/>
</dbReference>
<comment type="similarity">
    <text evidence="2">Belongs to the peptidase A1 family.</text>
</comment>
<dbReference type="EMBL" id="UZAU01000505">
    <property type="status" value="NOT_ANNOTATED_CDS"/>
    <property type="molecule type" value="Genomic_DNA"/>
</dbReference>
<evidence type="ECO:0000256" key="11">
    <source>
        <dbReference type="PROSITE-ProRule" id="PRU00221"/>
    </source>
</evidence>
<dbReference type="PANTHER" id="PTHR47967:SF128">
    <property type="entry name" value="ASPARTIC PROTEINASE CDR1-LIKE"/>
    <property type="match status" value="1"/>
</dbReference>
<evidence type="ECO:0000313" key="14">
    <source>
        <dbReference type="EnsemblPlants" id="cds.evm.model.05.1211"/>
    </source>
</evidence>
<evidence type="ECO:0000256" key="2">
    <source>
        <dbReference type="ARBA" id="ARBA00007447"/>
    </source>
</evidence>
<dbReference type="InterPro" id="IPR032861">
    <property type="entry name" value="TAXi_N"/>
</dbReference>
<evidence type="ECO:0000256" key="10">
    <source>
        <dbReference type="ARBA" id="ARBA00023180"/>
    </source>
</evidence>
<keyword evidence="8" id="KW-0064">Aspartyl protease</keyword>
<dbReference type="Gene3D" id="2.40.70.10">
    <property type="entry name" value="Acid Proteases"/>
    <property type="match status" value="2"/>
</dbReference>
<evidence type="ECO:0000256" key="5">
    <source>
        <dbReference type="ARBA" id="ARBA00022670"/>
    </source>
</evidence>
<keyword evidence="5" id="KW-0645">Protease</keyword>
<dbReference type="SUPFAM" id="SSF50978">
    <property type="entry name" value="WD40 repeat-like"/>
    <property type="match status" value="1"/>
</dbReference>
<protein>
    <recommendedName>
        <fullName evidence="13">Peptidase A1 domain-containing protein</fullName>
    </recommendedName>
</protein>
<dbReference type="Gramene" id="evm.model.05.1211">
    <property type="protein sequence ID" value="cds.evm.model.05.1211"/>
    <property type="gene ID" value="evm.TU.05.1211"/>
</dbReference>
<proteinExistence type="inferred from homology"/>
<dbReference type="InterPro" id="IPR034161">
    <property type="entry name" value="Pepsin-like_plant"/>
</dbReference>
<name>A0A803PKF9_CANSA</name>
<dbReference type="InterPro" id="IPR033121">
    <property type="entry name" value="PEPTIDASE_A1"/>
</dbReference>
<accession>A0A803PKF9</accession>
<dbReference type="AlphaFoldDB" id="A0A803PKF9"/>
<dbReference type="InterPro" id="IPR001680">
    <property type="entry name" value="WD40_rpt"/>
</dbReference>
<dbReference type="Gene3D" id="2.130.10.10">
    <property type="entry name" value="YVTN repeat-like/Quinoprotein amine dehydrogenase"/>
    <property type="match status" value="1"/>
</dbReference>
<dbReference type="OMA" id="QTYYYLA"/>
<keyword evidence="4 11" id="KW-0853">WD repeat</keyword>
<reference evidence="14" key="1">
    <citation type="submission" date="2018-11" db="EMBL/GenBank/DDBJ databases">
        <authorList>
            <person name="Grassa J C."/>
        </authorList>
    </citation>
    <scope>NUCLEOTIDE SEQUENCE [LARGE SCALE GENOMIC DNA]</scope>
</reference>
<dbReference type="InterPro" id="IPR032799">
    <property type="entry name" value="TAXi_C"/>
</dbReference>
<dbReference type="GO" id="GO:0005576">
    <property type="term" value="C:extracellular region"/>
    <property type="evidence" value="ECO:0007669"/>
    <property type="project" value="UniProtKB-SubCell"/>
</dbReference>
<keyword evidence="15" id="KW-1185">Reference proteome</keyword>
<evidence type="ECO:0000259" key="13">
    <source>
        <dbReference type="PROSITE" id="PS51767"/>
    </source>
</evidence>
<comment type="subcellular location">
    <subcellularLocation>
        <location evidence="1">Secreted</location>
    </subcellularLocation>
</comment>
<reference evidence="14" key="2">
    <citation type="submission" date="2021-03" db="UniProtKB">
        <authorList>
            <consortium name="EnsemblPlants"/>
        </authorList>
    </citation>
    <scope>IDENTIFICATION</scope>
</reference>
<feature type="signal peptide" evidence="12">
    <location>
        <begin position="1"/>
        <end position="22"/>
    </location>
</feature>
<feature type="domain" description="Peptidase A1" evidence="13">
    <location>
        <begin position="96"/>
        <end position="440"/>
    </location>
</feature>
<evidence type="ECO:0000256" key="9">
    <source>
        <dbReference type="ARBA" id="ARBA00022801"/>
    </source>
</evidence>
<dbReference type="PROSITE" id="PS51767">
    <property type="entry name" value="PEPTIDASE_A1"/>
    <property type="match status" value="1"/>
</dbReference>
<keyword evidence="10" id="KW-0325">Glycoprotein</keyword>
<dbReference type="FunFam" id="2.40.70.10:FF:000016">
    <property type="entry name" value="Probable aspartic protease At2g35615"/>
    <property type="match status" value="1"/>
</dbReference>
<keyword evidence="6 12" id="KW-0732">Signal</keyword>
<feature type="repeat" description="WD" evidence="11">
    <location>
        <begin position="501"/>
        <end position="523"/>
    </location>
</feature>
<dbReference type="InterPro" id="IPR036322">
    <property type="entry name" value="WD40_repeat_dom_sf"/>
</dbReference>
<keyword evidence="7" id="KW-0677">Repeat</keyword>
<evidence type="ECO:0000256" key="1">
    <source>
        <dbReference type="ARBA" id="ARBA00004613"/>
    </source>
</evidence>
<dbReference type="InterPro" id="IPR021109">
    <property type="entry name" value="Peptidase_aspartic_dom_sf"/>
</dbReference>
<evidence type="ECO:0000256" key="8">
    <source>
        <dbReference type="ARBA" id="ARBA00022750"/>
    </source>
</evidence>
<evidence type="ECO:0000256" key="7">
    <source>
        <dbReference type="ARBA" id="ARBA00022737"/>
    </source>
</evidence>
<evidence type="ECO:0000256" key="12">
    <source>
        <dbReference type="SAM" id="SignalP"/>
    </source>
</evidence>
<dbReference type="PROSITE" id="PS50082">
    <property type="entry name" value="WD_REPEATS_2"/>
    <property type="match status" value="1"/>
</dbReference>
<dbReference type="GO" id="GO:0006508">
    <property type="term" value="P:proteolysis"/>
    <property type="evidence" value="ECO:0007669"/>
    <property type="project" value="UniProtKB-KW"/>
</dbReference>
<organism evidence="14 15">
    <name type="scientific">Cannabis sativa</name>
    <name type="common">Hemp</name>
    <name type="synonym">Marijuana</name>
    <dbReference type="NCBI Taxonomy" id="3483"/>
    <lineage>
        <taxon>Eukaryota</taxon>
        <taxon>Viridiplantae</taxon>
        <taxon>Streptophyta</taxon>
        <taxon>Embryophyta</taxon>
        <taxon>Tracheophyta</taxon>
        <taxon>Spermatophyta</taxon>
        <taxon>Magnoliopsida</taxon>
        <taxon>eudicotyledons</taxon>
        <taxon>Gunneridae</taxon>
        <taxon>Pentapetalae</taxon>
        <taxon>rosids</taxon>
        <taxon>fabids</taxon>
        <taxon>Rosales</taxon>
        <taxon>Cannabaceae</taxon>
        <taxon>Cannabis</taxon>
    </lineage>
</organism>
<dbReference type="Pfam" id="PF14541">
    <property type="entry name" value="TAXi_C"/>
    <property type="match status" value="1"/>
</dbReference>
<dbReference type="SMART" id="SM00320">
    <property type="entry name" value="WD40"/>
    <property type="match status" value="3"/>
</dbReference>
<evidence type="ECO:0000313" key="15">
    <source>
        <dbReference type="Proteomes" id="UP000596661"/>
    </source>
</evidence>
<dbReference type="Pfam" id="PF14543">
    <property type="entry name" value="TAXi_N"/>
    <property type="match status" value="1"/>
</dbReference>
<dbReference type="SUPFAM" id="SSF50630">
    <property type="entry name" value="Acid proteases"/>
    <property type="match status" value="1"/>
</dbReference>
<dbReference type="PROSITE" id="PS00678">
    <property type="entry name" value="WD_REPEATS_1"/>
    <property type="match status" value="1"/>
</dbReference>
<keyword evidence="3" id="KW-0964">Secreted</keyword>
<dbReference type="FunFam" id="2.40.70.10:FF:000050">
    <property type="entry name" value="Aspartic proteinase CDR1"/>
    <property type="match status" value="1"/>
</dbReference>
<feature type="chain" id="PRO_5030967914" description="Peptidase A1 domain-containing protein" evidence="12">
    <location>
        <begin position="23"/>
        <end position="620"/>
    </location>
</feature>
<evidence type="ECO:0000256" key="3">
    <source>
        <dbReference type="ARBA" id="ARBA00022525"/>
    </source>
</evidence>
<keyword evidence="9" id="KW-0378">Hydrolase</keyword>
<dbReference type="Proteomes" id="UP000596661">
    <property type="component" value="Chromosome 5"/>
</dbReference>
<sequence length="620" mass="67014">MALHIALPLLTIICFIPGSCFTAASRASISKTNGFSTDLIQRDSPFSHTTIPSTTHYDRLHNAFRRSFSRLSHYQSTLVTQKSAIQSRIIPSEGEYLMNISIGTPPIQLIGIADTGSDLIWTQCKPCTECFKQTPTLFDPAKSTTYHDVPCSAKPCAELYQATCGSHHDTCVYSYSYGDRSYTKGDLASETFTVGSTSIPKIVFGCGHDNGGTFDESGSGLIGLGGGSLSLVTQLGKTIGGKFSYCLVPLSAESYVTSKINFGSAAVVSGNGVVSTSLVSNKDPKTYYYLTLEAISVGKQRLVYDTNHYNMTSSSKAGVADNEGNIIIDSGTTLTFLPAGFYDDLVQVLEKSIEAEKVSDPKGVLSLCFRSESSISVPAITAHFTGADVVLNPLNTFAKVEDDLFCFTMAPSTDFAIFGNLAQMNFLVGYDIDGGTVRGICVCSNAGIATSSRDRTVRFWSLDPSDERRFPTSKILLGHTSFVGLLAWILPNAEEFLNGAIVSGGMDTLVQVWDLRTWEKVHTLKSHQLQVTGLALDNDDIVSSSINCKFTASGKFHRSAALGPPNTDAEKEIENESEHIGLNDIDDSASCMGTRLIADIFRSETKTSVTSIERKAKRER</sequence>
<dbReference type="CDD" id="cd05476">
    <property type="entry name" value="pepsin_A_like_plant"/>
    <property type="match status" value="1"/>
</dbReference>
<dbReference type="InterPro" id="IPR019775">
    <property type="entry name" value="WD40_repeat_CS"/>
</dbReference>